<feature type="compositionally biased region" description="Basic and acidic residues" evidence="1">
    <location>
        <begin position="785"/>
        <end position="823"/>
    </location>
</feature>
<feature type="region of interest" description="Disordered" evidence="1">
    <location>
        <begin position="283"/>
        <end position="607"/>
    </location>
</feature>
<protein>
    <recommendedName>
        <fullName evidence="4">Fungal N-terminal domain-containing protein</fullName>
    </recommendedName>
</protein>
<feature type="compositionally biased region" description="Low complexity" evidence="1">
    <location>
        <begin position="594"/>
        <end position="607"/>
    </location>
</feature>
<feature type="compositionally biased region" description="Polar residues" evidence="1">
    <location>
        <begin position="367"/>
        <end position="477"/>
    </location>
</feature>
<feature type="region of interest" description="Disordered" evidence="1">
    <location>
        <begin position="729"/>
        <end position="831"/>
    </location>
</feature>
<feature type="compositionally biased region" description="Polar residues" evidence="1">
    <location>
        <begin position="485"/>
        <end position="508"/>
    </location>
</feature>
<sequence length="856" mass="94511">MAIFQKDSPIAGDATIIQMVAWGTRLSLGLYEVGSTVPSATSDAYRLAKGVNLLSLVLRQVGACLKEYGTIPSYDAFEDVKQIIQQCRTVFTEIETVVPVGELQENGEKALTAGENWMKPEFTESKIEYLLSHLEAIKLTVNVMTQTFYTVKVIAWSKQHRTTSSFEAFEIERLQLQSLVIEQQMSLIRLRFLYRDYKYDCLHMLLEDENTSHAAGGFEERSPRPLDLAQYQENSLAHVDPDSSDSQQLSTVRTVSSKYIDRLLTRWTRLTEIERHLQQAEWESQAKNRKEQHERRMSQQPKVEDDSSEDDHLKIKQPRPRSIGPGPLLRPADEEVDESNMPTPKPLENHSPPGPYNRAPSRARHSAMNSAKRLNQSSAQNPASLSMSSLPTLNSAQDKSPTLNFPDASTMNLHIPNRQRSNSASTGRSHSKSVGSPAPSNHPISQNHNGSNLDLSKSRPYTNLHNQSTANITNIHPQSAASASTTNLTSPRHQAMNASTSNLSSPRQQPRLGKNKLSPSQLPTNSPANFSSTNLSAPRPGSSMSNNTNISPKHIPQNASSTNVNNMSNLNLSLPANPNSSTTSLSPQSAAQHSLKSNISSMSSSSPRVSFNSVNFEPIPEASATEIPWRLRLQNYWWDYRDDKVTLSNTHQLQPSQVNTNGGTTEILASWVSKEAIEESGFGYTRAQKDIGGGRKTKLAPMFVIQVALGYPEIERLVERTADLAEAARQTRASKRRDSASSNQTLQGTNRNYHSDPEYRGFRSSDYISGMKSGSNNRGSSLDLNRYEEDSSGREGRDGRGRGQSSRGREGGESGSRDRERRRQSYGGGRSVISKLAAGAGVATLLDGFVDGLSAL</sequence>
<evidence type="ECO:0008006" key="4">
    <source>
        <dbReference type="Google" id="ProtNLM"/>
    </source>
</evidence>
<dbReference type="AlphaFoldDB" id="A0A6G1H3K9"/>
<organism evidence="2 3">
    <name type="scientific">Aulographum hederae CBS 113979</name>
    <dbReference type="NCBI Taxonomy" id="1176131"/>
    <lineage>
        <taxon>Eukaryota</taxon>
        <taxon>Fungi</taxon>
        <taxon>Dikarya</taxon>
        <taxon>Ascomycota</taxon>
        <taxon>Pezizomycotina</taxon>
        <taxon>Dothideomycetes</taxon>
        <taxon>Pleosporomycetidae</taxon>
        <taxon>Aulographales</taxon>
        <taxon>Aulographaceae</taxon>
    </lineage>
</organism>
<feature type="compositionally biased region" description="Polar residues" evidence="1">
    <location>
        <begin position="517"/>
        <end position="551"/>
    </location>
</feature>
<feature type="compositionally biased region" description="Polar residues" evidence="1">
    <location>
        <begin position="582"/>
        <end position="592"/>
    </location>
</feature>
<keyword evidence="3" id="KW-1185">Reference proteome</keyword>
<evidence type="ECO:0000256" key="1">
    <source>
        <dbReference type="SAM" id="MobiDB-lite"/>
    </source>
</evidence>
<accession>A0A6G1H3K9</accession>
<gene>
    <name evidence="2" type="ORF">K402DRAFT_46268</name>
</gene>
<evidence type="ECO:0000313" key="3">
    <source>
        <dbReference type="Proteomes" id="UP000800041"/>
    </source>
</evidence>
<feature type="compositionally biased region" description="Polar residues" evidence="1">
    <location>
        <begin position="740"/>
        <end position="752"/>
    </location>
</feature>
<dbReference type="Proteomes" id="UP000800041">
    <property type="component" value="Unassembled WGS sequence"/>
</dbReference>
<name>A0A6G1H3K9_9PEZI</name>
<dbReference type="EMBL" id="ML977151">
    <property type="protein sequence ID" value="KAF1987813.1"/>
    <property type="molecule type" value="Genomic_DNA"/>
</dbReference>
<proteinExistence type="predicted"/>
<dbReference type="OrthoDB" id="5431013at2759"/>
<evidence type="ECO:0000313" key="2">
    <source>
        <dbReference type="EMBL" id="KAF1987813.1"/>
    </source>
</evidence>
<feature type="compositionally biased region" description="Basic and acidic residues" evidence="1">
    <location>
        <begin position="283"/>
        <end position="314"/>
    </location>
</feature>
<feature type="compositionally biased region" description="Polar residues" evidence="1">
    <location>
        <begin position="772"/>
        <end position="783"/>
    </location>
</feature>
<reference evidence="2" key="1">
    <citation type="journal article" date="2020" name="Stud. Mycol.">
        <title>101 Dothideomycetes genomes: a test case for predicting lifestyles and emergence of pathogens.</title>
        <authorList>
            <person name="Haridas S."/>
            <person name="Albert R."/>
            <person name="Binder M."/>
            <person name="Bloem J."/>
            <person name="Labutti K."/>
            <person name="Salamov A."/>
            <person name="Andreopoulos B."/>
            <person name="Baker S."/>
            <person name="Barry K."/>
            <person name="Bills G."/>
            <person name="Bluhm B."/>
            <person name="Cannon C."/>
            <person name="Castanera R."/>
            <person name="Culley D."/>
            <person name="Daum C."/>
            <person name="Ezra D."/>
            <person name="Gonzalez J."/>
            <person name="Henrissat B."/>
            <person name="Kuo A."/>
            <person name="Liang C."/>
            <person name="Lipzen A."/>
            <person name="Lutzoni F."/>
            <person name="Magnuson J."/>
            <person name="Mondo S."/>
            <person name="Nolan M."/>
            <person name="Ohm R."/>
            <person name="Pangilinan J."/>
            <person name="Park H.-J."/>
            <person name="Ramirez L."/>
            <person name="Alfaro M."/>
            <person name="Sun H."/>
            <person name="Tritt A."/>
            <person name="Yoshinaga Y."/>
            <person name="Zwiers L.-H."/>
            <person name="Turgeon B."/>
            <person name="Goodwin S."/>
            <person name="Spatafora J."/>
            <person name="Crous P."/>
            <person name="Grigoriev I."/>
        </authorList>
    </citation>
    <scope>NUCLEOTIDE SEQUENCE</scope>
    <source>
        <strain evidence="2">CBS 113979</strain>
    </source>
</reference>
<feature type="compositionally biased region" description="Low complexity" evidence="1">
    <location>
        <begin position="560"/>
        <end position="581"/>
    </location>
</feature>
<feature type="compositionally biased region" description="Basic and acidic residues" evidence="1">
    <location>
        <begin position="753"/>
        <end position="763"/>
    </location>
</feature>